<protein>
    <submittedName>
        <fullName evidence="8">Vacuolar amino acid permease</fullName>
    </submittedName>
</protein>
<keyword evidence="4 7" id="KW-1133">Transmembrane helix</keyword>
<dbReference type="Gene3D" id="1.20.1250.20">
    <property type="entry name" value="MFS general substrate transporter like domains"/>
    <property type="match status" value="1"/>
</dbReference>
<feature type="transmembrane region" description="Helical" evidence="7">
    <location>
        <begin position="205"/>
        <end position="224"/>
    </location>
</feature>
<accession>A0AAD6XBH5</accession>
<sequence>MATETDPLLHKARNAQPTESKVKGPAGPLEMSKSDQYAILAGVWMATFLGVGVEFNTSTDDDACYVFRVSEISSGKLARNTYLLATCTFTPLYGRLCNVMGRRGANQTALAFAALGTITRLARNMETLILARFLAGIGGGGIFTTSTIIVSDMYTLRDRGLGWRAAFLPQAPLYLLSFSLTPYNLRYVTPGKSKGAIEVLKRIDYFGSLTLFVSVGSLLLFLSMRYNDTLPWSDPWVITPLTMAFVFMVLFFIVEIFVAPDPILAPVMLRQKVPLLVGVSNFLSATCNFSVNYVYPVWFQVVTLESASTVGTDISLRIHSHLDVSMSTGAVFAGWMMYKMGRYKAITIIFGILPFVGAVLISRMREDDSGSLQSWLSISPCWHTYQIAAGTGFNQLFRGIGQVGGVAISFALFQTRLGSALRACIRTPNAEELILKIRRSSDFICAPSPTEQRAARDAYAVGLRSVYALAAGATLLAYLARLPIPDMDLDAAYARRKQQSTLSETVAFSGTETPPAEEPRVKKRLTAAV</sequence>
<evidence type="ECO:0000256" key="1">
    <source>
        <dbReference type="ARBA" id="ARBA00004127"/>
    </source>
</evidence>
<dbReference type="GO" id="GO:0015174">
    <property type="term" value="F:basic amino acid transmembrane transporter activity"/>
    <property type="evidence" value="ECO:0007669"/>
    <property type="project" value="TreeGrafter"/>
</dbReference>
<evidence type="ECO:0000313" key="8">
    <source>
        <dbReference type="EMBL" id="KAJ7041916.1"/>
    </source>
</evidence>
<dbReference type="GO" id="GO:0000329">
    <property type="term" value="C:fungal-type vacuole membrane"/>
    <property type="evidence" value="ECO:0007669"/>
    <property type="project" value="TreeGrafter"/>
</dbReference>
<keyword evidence="5 7" id="KW-0472">Membrane</keyword>
<proteinExistence type="predicted"/>
<dbReference type="Proteomes" id="UP001218188">
    <property type="component" value="Unassembled WGS sequence"/>
</dbReference>
<dbReference type="GO" id="GO:0005886">
    <property type="term" value="C:plasma membrane"/>
    <property type="evidence" value="ECO:0007669"/>
    <property type="project" value="TreeGrafter"/>
</dbReference>
<dbReference type="InterPro" id="IPR036259">
    <property type="entry name" value="MFS_trans_sf"/>
</dbReference>
<evidence type="ECO:0000256" key="3">
    <source>
        <dbReference type="ARBA" id="ARBA00022692"/>
    </source>
</evidence>
<reference evidence="8" key="1">
    <citation type="submission" date="2023-03" db="EMBL/GenBank/DDBJ databases">
        <title>Massive genome expansion in bonnet fungi (Mycena s.s.) driven by repeated elements and novel gene families across ecological guilds.</title>
        <authorList>
            <consortium name="Lawrence Berkeley National Laboratory"/>
            <person name="Harder C.B."/>
            <person name="Miyauchi S."/>
            <person name="Viragh M."/>
            <person name="Kuo A."/>
            <person name="Thoen E."/>
            <person name="Andreopoulos B."/>
            <person name="Lu D."/>
            <person name="Skrede I."/>
            <person name="Drula E."/>
            <person name="Henrissat B."/>
            <person name="Morin E."/>
            <person name="Kohler A."/>
            <person name="Barry K."/>
            <person name="LaButti K."/>
            <person name="Morin E."/>
            <person name="Salamov A."/>
            <person name="Lipzen A."/>
            <person name="Mereny Z."/>
            <person name="Hegedus B."/>
            <person name="Baldrian P."/>
            <person name="Stursova M."/>
            <person name="Weitz H."/>
            <person name="Taylor A."/>
            <person name="Grigoriev I.V."/>
            <person name="Nagy L.G."/>
            <person name="Martin F."/>
            <person name="Kauserud H."/>
        </authorList>
    </citation>
    <scope>NUCLEOTIDE SEQUENCE</scope>
    <source>
        <strain evidence="8">CBHHK200</strain>
    </source>
</reference>
<feature type="transmembrane region" description="Helical" evidence="7">
    <location>
        <begin position="161"/>
        <end position="185"/>
    </location>
</feature>
<name>A0AAD6XBH5_9AGAR</name>
<comment type="subcellular location">
    <subcellularLocation>
        <location evidence="1">Endomembrane system</location>
        <topology evidence="1">Multi-pass membrane protein</topology>
    </subcellularLocation>
</comment>
<feature type="transmembrane region" description="Helical" evidence="7">
    <location>
        <begin position="129"/>
        <end position="149"/>
    </location>
</feature>
<evidence type="ECO:0000256" key="7">
    <source>
        <dbReference type="SAM" id="Phobius"/>
    </source>
</evidence>
<comment type="caution">
    <text evidence="8">The sequence shown here is derived from an EMBL/GenBank/DDBJ whole genome shotgun (WGS) entry which is preliminary data.</text>
</comment>
<dbReference type="EMBL" id="JARJCM010000014">
    <property type="protein sequence ID" value="KAJ7041916.1"/>
    <property type="molecule type" value="Genomic_DNA"/>
</dbReference>
<feature type="region of interest" description="Disordered" evidence="6">
    <location>
        <begin position="1"/>
        <end position="28"/>
    </location>
</feature>
<keyword evidence="2" id="KW-0813">Transport</keyword>
<dbReference type="GO" id="GO:0012505">
    <property type="term" value="C:endomembrane system"/>
    <property type="evidence" value="ECO:0007669"/>
    <property type="project" value="UniProtKB-SubCell"/>
</dbReference>
<evidence type="ECO:0000313" key="9">
    <source>
        <dbReference type="Proteomes" id="UP001218188"/>
    </source>
</evidence>
<dbReference type="AlphaFoldDB" id="A0AAD6XBH5"/>
<evidence type="ECO:0000256" key="6">
    <source>
        <dbReference type="SAM" id="MobiDB-lite"/>
    </source>
</evidence>
<dbReference type="PANTHER" id="PTHR23501:SF191">
    <property type="entry name" value="VACUOLAR BASIC AMINO ACID TRANSPORTER 4"/>
    <property type="match status" value="1"/>
</dbReference>
<gene>
    <name evidence="8" type="ORF">C8F04DRAFT_1252400</name>
</gene>
<feature type="transmembrane region" description="Helical" evidence="7">
    <location>
        <begin position="345"/>
        <end position="364"/>
    </location>
</feature>
<evidence type="ECO:0000256" key="2">
    <source>
        <dbReference type="ARBA" id="ARBA00022448"/>
    </source>
</evidence>
<organism evidence="8 9">
    <name type="scientific">Mycena alexandri</name>
    <dbReference type="NCBI Taxonomy" id="1745969"/>
    <lineage>
        <taxon>Eukaryota</taxon>
        <taxon>Fungi</taxon>
        <taxon>Dikarya</taxon>
        <taxon>Basidiomycota</taxon>
        <taxon>Agaricomycotina</taxon>
        <taxon>Agaricomycetes</taxon>
        <taxon>Agaricomycetidae</taxon>
        <taxon>Agaricales</taxon>
        <taxon>Marasmiineae</taxon>
        <taxon>Mycenaceae</taxon>
        <taxon>Mycena</taxon>
    </lineage>
</organism>
<keyword evidence="3 7" id="KW-0812">Transmembrane</keyword>
<keyword evidence="9" id="KW-1185">Reference proteome</keyword>
<evidence type="ECO:0000256" key="4">
    <source>
        <dbReference type="ARBA" id="ARBA00022989"/>
    </source>
</evidence>
<feature type="transmembrane region" description="Helical" evidence="7">
    <location>
        <begin position="458"/>
        <end position="479"/>
    </location>
</feature>
<feature type="transmembrane region" description="Helical" evidence="7">
    <location>
        <begin position="275"/>
        <end position="298"/>
    </location>
</feature>
<feature type="transmembrane region" description="Helical" evidence="7">
    <location>
        <begin position="236"/>
        <end position="254"/>
    </location>
</feature>
<dbReference type="Pfam" id="PF07690">
    <property type="entry name" value="MFS_1"/>
    <property type="match status" value="1"/>
</dbReference>
<dbReference type="InterPro" id="IPR011701">
    <property type="entry name" value="MFS"/>
</dbReference>
<evidence type="ECO:0000256" key="5">
    <source>
        <dbReference type="ARBA" id="ARBA00023136"/>
    </source>
</evidence>
<feature type="region of interest" description="Disordered" evidence="6">
    <location>
        <begin position="504"/>
        <end position="529"/>
    </location>
</feature>
<dbReference type="PANTHER" id="PTHR23501">
    <property type="entry name" value="MAJOR FACILITATOR SUPERFAMILY"/>
    <property type="match status" value="1"/>
</dbReference>
<dbReference type="SUPFAM" id="SSF103473">
    <property type="entry name" value="MFS general substrate transporter"/>
    <property type="match status" value="1"/>
</dbReference>